<evidence type="ECO:0000259" key="6">
    <source>
        <dbReference type="Pfam" id="PF03936"/>
    </source>
</evidence>
<dbReference type="PANTHER" id="PTHR31225:SF241">
    <property type="entry name" value="TERPENE SYNTHASE FAMILY, METAL-BINDING DOMAIN PROTEIN"/>
    <property type="match status" value="1"/>
</dbReference>
<name>A0AAN9I9G5_CLITE</name>
<dbReference type="InterPro" id="IPR001906">
    <property type="entry name" value="Terpene_synth_N"/>
</dbReference>
<dbReference type="GO" id="GO:0000287">
    <property type="term" value="F:magnesium ion binding"/>
    <property type="evidence" value="ECO:0007669"/>
    <property type="project" value="InterPro"/>
</dbReference>
<evidence type="ECO:0000256" key="1">
    <source>
        <dbReference type="ARBA" id="ARBA00001946"/>
    </source>
</evidence>
<keyword evidence="8" id="KW-1185">Reference proteome</keyword>
<dbReference type="Proteomes" id="UP001359559">
    <property type="component" value="Unassembled WGS sequence"/>
</dbReference>
<dbReference type="Gene3D" id="1.50.10.130">
    <property type="entry name" value="Terpene synthase, N-terminal domain"/>
    <property type="match status" value="1"/>
</dbReference>
<keyword evidence="3" id="KW-0460">Magnesium</keyword>
<dbReference type="EMBL" id="JAYKXN010000007">
    <property type="protein sequence ID" value="KAK7272468.1"/>
    <property type="molecule type" value="Genomic_DNA"/>
</dbReference>
<dbReference type="GO" id="GO:0010333">
    <property type="term" value="F:terpene synthase activity"/>
    <property type="evidence" value="ECO:0007669"/>
    <property type="project" value="InterPro"/>
</dbReference>
<dbReference type="CDD" id="cd00684">
    <property type="entry name" value="Terpene_cyclase_plant_C1"/>
    <property type="match status" value="1"/>
</dbReference>
<dbReference type="InterPro" id="IPR008930">
    <property type="entry name" value="Terpenoid_cyclase/PrenylTrfase"/>
</dbReference>
<evidence type="ECO:0000259" key="5">
    <source>
        <dbReference type="Pfam" id="PF01397"/>
    </source>
</evidence>
<keyword evidence="4" id="KW-0456">Lyase</keyword>
<dbReference type="AlphaFoldDB" id="A0AAN9I9G5"/>
<feature type="domain" description="Terpene synthase N-terminal" evidence="5">
    <location>
        <begin position="75"/>
        <end position="143"/>
    </location>
</feature>
<dbReference type="GO" id="GO:0016102">
    <property type="term" value="P:diterpenoid biosynthetic process"/>
    <property type="evidence" value="ECO:0007669"/>
    <property type="project" value="InterPro"/>
</dbReference>
<proteinExistence type="predicted"/>
<gene>
    <name evidence="7" type="ORF">RJT34_29079</name>
</gene>
<reference evidence="7 8" key="1">
    <citation type="submission" date="2024-01" db="EMBL/GenBank/DDBJ databases">
        <title>The genomes of 5 underutilized Papilionoideae crops provide insights into root nodulation and disease resistance.</title>
        <authorList>
            <person name="Yuan L."/>
        </authorList>
    </citation>
    <scope>NUCLEOTIDE SEQUENCE [LARGE SCALE GENOMIC DNA]</scope>
    <source>
        <strain evidence="7">LY-2023</strain>
        <tissue evidence="7">Leaf</tissue>
    </source>
</reference>
<dbReference type="SUPFAM" id="SSF48239">
    <property type="entry name" value="Terpenoid cyclases/Protein prenyltransferases"/>
    <property type="match status" value="1"/>
</dbReference>
<dbReference type="InterPro" id="IPR034741">
    <property type="entry name" value="Terpene_cyclase-like_1_C"/>
</dbReference>
<dbReference type="SUPFAM" id="SSF48576">
    <property type="entry name" value="Terpenoid synthases"/>
    <property type="match status" value="1"/>
</dbReference>
<comment type="cofactor">
    <cofactor evidence="1">
        <name>Mg(2+)</name>
        <dbReference type="ChEBI" id="CHEBI:18420"/>
    </cofactor>
</comment>
<feature type="domain" description="Terpene synthase metal-binding" evidence="6">
    <location>
        <begin position="208"/>
        <end position="445"/>
    </location>
</feature>
<dbReference type="InterPro" id="IPR044814">
    <property type="entry name" value="Terpene_cyclase_plant_C1"/>
</dbReference>
<dbReference type="PANTHER" id="PTHR31225">
    <property type="entry name" value="OS04G0344100 PROTEIN-RELATED"/>
    <property type="match status" value="1"/>
</dbReference>
<dbReference type="Pfam" id="PF03936">
    <property type="entry name" value="Terpene_synth_C"/>
    <property type="match status" value="1"/>
</dbReference>
<accession>A0AAN9I9G5</accession>
<protein>
    <submittedName>
        <fullName evidence="7">Uncharacterized protein</fullName>
    </submittedName>
</protein>
<dbReference type="Gene3D" id="1.10.600.10">
    <property type="entry name" value="Farnesyl Diphosphate Synthase"/>
    <property type="match status" value="2"/>
</dbReference>
<evidence type="ECO:0000256" key="2">
    <source>
        <dbReference type="ARBA" id="ARBA00022723"/>
    </source>
</evidence>
<keyword evidence="2" id="KW-0479">Metal-binding</keyword>
<dbReference type="InterPro" id="IPR005630">
    <property type="entry name" value="Terpene_synthase_metal-bd"/>
</dbReference>
<dbReference type="SFLD" id="SFLDG01019">
    <property type="entry name" value="Terpene_Cyclase_Like_1_C_Termi"/>
    <property type="match status" value="1"/>
</dbReference>
<evidence type="ECO:0000313" key="8">
    <source>
        <dbReference type="Proteomes" id="UP001359559"/>
    </source>
</evidence>
<dbReference type="InterPro" id="IPR008949">
    <property type="entry name" value="Isoprenoid_synthase_dom_sf"/>
</dbReference>
<evidence type="ECO:0000313" key="7">
    <source>
        <dbReference type="EMBL" id="KAK7272468.1"/>
    </source>
</evidence>
<evidence type="ECO:0000256" key="3">
    <source>
        <dbReference type="ARBA" id="ARBA00022842"/>
    </source>
</evidence>
<comment type="caution">
    <text evidence="7">The sequence shown here is derived from an EMBL/GenBank/DDBJ whole genome shotgun (WGS) entry which is preliminary data.</text>
</comment>
<organism evidence="7 8">
    <name type="scientific">Clitoria ternatea</name>
    <name type="common">Butterfly pea</name>
    <dbReference type="NCBI Taxonomy" id="43366"/>
    <lineage>
        <taxon>Eukaryota</taxon>
        <taxon>Viridiplantae</taxon>
        <taxon>Streptophyta</taxon>
        <taxon>Embryophyta</taxon>
        <taxon>Tracheophyta</taxon>
        <taxon>Spermatophyta</taxon>
        <taxon>Magnoliopsida</taxon>
        <taxon>eudicotyledons</taxon>
        <taxon>Gunneridae</taxon>
        <taxon>Pentapetalae</taxon>
        <taxon>rosids</taxon>
        <taxon>fabids</taxon>
        <taxon>Fabales</taxon>
        <taxon>Fabaceae</taxon>
        <taxon>Papilionoideae</taxon>
        <taxon>50 kb inversion clade</taxon>
        <taxon>NPAAA clade</taxon>
        <taxon>indigoferoid/millettioid clade</taxon>
        <taxon>Phaseoleae</taxon>
        <taxon>Clitoria</taxon>
    </lineage>
</organism>
<dbReference type="InterPro" id="IPR050148">
    <property type="entry name" value="Terpene_synthase-like"/>
</dbReference>
<dbReference type="Pfam" id="PF01397">
    <property type="entry name" value="Terpene_synth"/>
    <property type="match status" value="1"/>
</dbReference>
<sequence>MSLLDDIRRPSVDYAPSIWGDIFLPFASNSSTEVNESVKQQAQILKEEVKKMFHPPTNQNIKQTLNFIDSIQRLDVFKKLKNEQGNFKEILEKDVQGLCSLYEAGNLRTRGEDILEEACDLAYSRLNSLANNPSLAAQINYCLRRPYNKSIARSEARYHMTLYQQDPSHNNQILLNFAKLDFNILQKLHQREIGALTKYVGMLIVVENSDFVRKVPYARDRLVECYVWPLAIYCEPERSIGRMFIGRVYGVIALLDDTYDAYGTVQELDLFTEAIQRWDISIIASLPKCMKVVFDAIMELFGEMELLTAQSGKSSFVVPHFKQAVCDLIKAYMVEAQWCHEGYIPTYDEYKANGFVTSTGPLCITMLTCLEEFVTEDLLNWISSDPIIIKVVSIIVRVLDDMASHKLEQERVHVASAVECCMKQYNTSQEEAYNHIHKDVEDCWKVINEECLKLNDIPRSLLDFIVNFARISEITYENHLDRFTNGKLWKDYISSLLLVPICIDGENI</sequence>
<dbReference type="SFLD" id="SFLDS00005">
    <property type="entry name" value="Isoprenoid_Synthase_Type_I"/>
    <property type="match status" value="1"/>
</dbReference>
<evidence type="ECO:0000256" key="4">
    <source>
        <dbReference type="ARBA" id="ARBA00023239"/>
    </source>
</evidence>
<dbReference type="InterPro" id="IPR036965">
    <property type="entry name" value="Terpene_synth_N_sf"/>
</dbReference>
<dbReference type="FunFam" id="1.10.600.10:FF:000007">
    <property type="entry name" value="Isoprene synthase, chloroplastic"/>
    <property type="match status" value="1"/>
</dbReference>